<organism evidence="3 4">
    <name type="scientific">Lentzea rhizosphaerae</name>
    <dbReference type="NCBI Taxonomy" id="2041025"/>
    <lineage>
        <taxon>Bacteria</taxon>
        <taxon>Bacillati</taxon>
        <taxon>Actinomycetota</taxon>
        <taxon>Actinomycetes</taxon>
        <taxon>Pseudonocardiales</taxon>
        <taxon>Pseudonocardiaceae</taxon>
        <taxon>Lentzea</taxon>
    </lineage>
</organism>
<feature type="domain" description="TIR" evidence="2">
    <location>
        <begin position="3"/>
        <end position="135"/>
    </location>
</feature>
<dbReference type="PROSITE" id="PS50005">
    <property type="entry name" value="TPR"/>
    <property type="match status" value="1"/>
</dbReference>
<dbReference type="Gene3D" id="3.40.50.300">
    <property type="entry name" value="P-loop containing nucleotide triphosphate hydrolases"/>
    <property type="match status" value="1"/>
</dbReference>
<dbReference type="Pfam" id="PF13676">
    <property type="entry name" value="TIR_2"/>
    <property type="match status" value="1"/>
</dbReference>
<dbReference type="InterPro" id="IPR019734">
    <property type="entry name" value="TPR_rpt"/>
</dbReference>
<keyword evidence="1" id="KW-0802">TPR repeat</keyword>
<reference evidence="4" key="1">
    <citation type="journal article" date="2019" name="Int. J. Syst. Evol. Microbiol.">
        <title>The Global Catalogue of Microorganisms (GCM) 10K type strain sequencing project: providing services to taxonomists for standard genome sequencing and annotation.</title>
        <authorList>
            <consortium name="The Broad Institute Genomics Platform"/>
            <consortium name="The Broad Institute Genome Sequencing Center for Infectious Disease"/>
            <person name="Wu L."/>
            <person name="Ma J."/>
        </authorList>
    </citation>
    <scope>NUCLEOTIDE SEQUENCE [LARGE SCALE GENOMIC DNA]</scope>
    <source>
        <strain evidence="4">CGMCC 4.7405</strain>
    </source>
</reference>
<dbReference type="SUPFAM" id="SSF48452">
    <property type="entry name" value="TPR-like"/>
    <property type="match status" value="2"/>
</dbReference>
<feature type="repeat" description="TPR" evidence="1">
    <location>
        <begin position="661"/>
        <end position="694"/>
    </location>
</feature>
<dbReference type="InterPro" id="IPR053137">
    <property type="entry name" value="NLR-like"/>
</dbReference>
<sequence>MADSWDFFVSYTGIDRAWAEWIAWELEAEGHQVLVQEWDIVPGTSFIDLMHRGVQGSERTIAVLSAAYLKSVYGAAEWQAAWRDDPSGASRKLLVLRVEDCERPGLLGSIVSADLFGVDESASRARLLRAVQGAVTGRLKPASRPGFPGRSAPSFPGALPSVWNVPQRNPNFTGRIESLDRMREAMRSSSTVAVHSLRGMGGVGKTQLAIEYAHRFAGDFDVVWWIPAEQPALIPEHLCLLGAELGLDVDPSSVGKVLAALRTRSRWLLVFDNAEDPAELRRHLPSGPGHVMITTRRGGFGALGAVLTVDVLDRTESVTLLRRRLLTTSDEQNETLAELLGDLPLAIEQASAYLEVTGLSVDDYVTLFRERAAEMISRGKAVDRQERLNTLWDMSLAALAEEHPSALHLLNLLAWMAPEPVPLDLFTTHPDELPESVATAARDELAWAETVGALVDRFFVRRTGKEVTIVHRLLQQSLRAQDIPQAKAAVHSLLVADLPHKIWDAPTNWPRWRALLPHVLAATDDVELNPTKQASWLLSRAASYLRTTGRPGDAKPLFERALTLDTAIHGPDDPRVAASMHDLGNAIRDLRRPADALPLYEQALSIFEAAHGPTHHQVAIGLSGLGSVLWDLRRFDEAESLLRRALAIDEALYGPDHRRVAADLTDLGSILSSMGRYDDACRMLTRALTIREASYGPDHPHVAITLNNLGNALRGTGNHPQVLTMLERALTIFENAFGPHHPHVAINLHSLSLVLDERGRHDDAKALVERAQAIMTRIQNGAAP</sequence>
<dbReference type="Gene3D" id="1.25.40.10">
    <property type="entry name" value="Tetratricopeptide repeat domain"/>
    <property type="match status" value="3"/>
</dbReference>
<dbReference type="Gene3D" id="3.40.50.10140">
    <property type="entry name" value="Toll/interleukin-1 receptor homology (TIR) domain"/>
    <property type="match status" value="1"/>
</dbReference>
<dbReference type="PROSITE" id="PS50104">
    <property type="entry name" value="TIR"/>
    <property type="match status" value="1"/>
</dbReference>
<dbReference type="Proteomes" id="UP001595690">
    <property type="component" value="Unassembled WGS sequence"/>
</dbReference>
<dbReference type="InterPro" id="IPR000157">
    <property type="entry name" value="TIR_dom"/>
</dbReference>
<dbReference type="InterPro" id="IPR011990">
    <property type="entry name" value="TPR-like_helical_dom_sf"/>
</dbReference>
<evidence type="ECO:0000259" key="2">
    <source>
        <dbReference type="PROSITE" id="PS50104"/>
    </source>
</evidence>
<dbReference type="EMBL" id="JBHRZI010000011">
    <property type="protein sequence ID" value="MFC3891645.1"/>
    <property type="molecule type" value="Genomic_DNA"/>
</dbReference>
<evidence type="ECO:0000256" key="1">
    <source>
        <dbReference type="PROSITE-ProRule" id="PRU00339"/>
    </source>
</evidence>
<dbReference type="NCBIfam" id="NF040586">
    <property type="entry name" value="FxSxx_TPR"/>
    <property type="match status" value="1"/>
</dbReference>
<dbReference type="InterPro" id="IPR027417">
    <property type="entry name" value="P-loop_NTPase"/>
</dbReference>
<dbReference type="Pfam" id="PF00931">
    <property type="entry name" value="NB-ARC"/>
    <property type="match status" value="1"/>
</dbReference>
<gene>
    <name evidence="3" type="primary">fxsT</name>
    <name evidence="3" type="ORF">ACFOWZ_09160</name>
</gene>
<protein>
    <submittedName>
        <fullName evidence="3">FxSxx-COOH system tetratricopeptide repeat protein</fullName>
    </submittedName>
</protein>
<keyword evidence="4" id="KW-1185">Reference proteome</keyword>
<dbReference type="SMART" id="SM00255">
    <property type="entry name" value="TIR"/>
    <property type="match status" value="1"/>
</dbReference>
<evidence type="ECO:0000313" key="4">
    <source>
        <dbReference type="Proteomes" id="UP001595690"/>
    </source>
</evidence>
<dbReference type="PANTHER" id="PTHR46082">
    <property type="entry name" value="ATP/GTP-BINDING PROTEIN-RELATED"/>
    <property type="match status" value="1"/>
</dbReference>
<accession>A0ABV8BQN9</accession>
<proteinExistence type="predicted"/>
<evidence type="ECO:0000313" key="3">
    <source>
        <dbReference type="EMBL" id="MFC3891645.1"/>
    </source>
</evidence>
<dbReference type="SUPFAM" id="SSF52200">
    <property type="entry name" value="Toll/Interleukin receptor TIR domain"/>
    <property type="match status" value="1"/>
</dbReference>
<dbReference type="RefSeq" id="WP_382371090.1">
    <property type="nucleotide sequence ID" value="NZ_JBHRZI010000011.1"/>
</dbReference>
<dbReference type="Pfam" id="PF13424">
    <property type="entry name" value="TPR_12"/>
    <property type="match status" value="2"/>
</dbReference>
<dbReference type="PANTHER" id="PTHR46082:SF6">
    <property type="entry name" value="AAA+ ATPASE DOMAIN-CONTAINING PROTEIN-RELATED"/>
    <property type="match status" value="1"/>
</dbReference>
<dbReference type="InterPro" id="IPR035897">
    <property type="entry name" value="Toll_tir_struct_dom_sf"/>
</dbReference>
<dbReference type="SUPFAM" id="SSF52540">
    <property type="entry name" value="P-loop containing nucleoside triphosphate hydrolases"/>
    <property type="match status" value="1"/>
</dbReference>
<name>A0ABV8BQN9_9PSEU</name>
<dbReference type="InterPro" id="IPR002182">
    <property type="entry name" value="NB-ARC"/>
</dbReference>
<comment type="caution">
    <text evidence="3">The sequence shown here is derived from an EMBL/GenBank/DDBJ whole genome shotgun (WGS) entry which is preliminary data.</text>
</comment>
<dbReference type="SMART" id="SM00028">
    <property type="entry name" value="TPR"/>
    <property type="match status" value="5"/>
</dbReference>